<keyword evidence="3" id="KW-1185">Reference proteome</keyword>
<gene>
    <name evidence="2" type="ORF">OH818_03205</name>
</gene>
<evidence type="ECO:0000313" key="3">
    <source>
        <dbReference type="Proteomes" id="UP001164020"/>
    </source>
</evidence>
<dbReference type="Proteomes" id="UP001164020">
    <property type="component" value="Chromosome"/>
</dbReference>
<name>A0ABY7BZN8_9HYPH</name>
<evidence type="ECO:0000313" key="2">
    <source>
        <dbReference type="EMBL" id="WAP69322.1"/>
    </source>
</evidence>
<feature type="region of interest" description="Disordered" evidence="1">
    <location>
        <begin position="42"/>
        <end position="90"/>
    </location>
</feature>
<sequence length="119" mass="12909">MSEGAPCSAMIDENLCRAELSATERSGQTARRKVIYEELHPETRNGAVGNGREKVRQVGEATPADRFTAETASATGRSERAVQRDAERGEKVSAEVLQMVQGTKLDTGAYLDEAQEAPR</sequence>
<reference evidence="2" key="1">
    <citation type="submission" date="2022-12" db="EMBL/GenBank/DDBJ databases">
        <title>Jiella pelagia sp. nov., isolated from phosphonate enriched culture of Northwest Pacific surface seawater.</title>
        <authorList>
            <person name="Shin D.Y."/>
            <person name="Hwang C.Y."/>
        </authorList>
    </citation>
    <scope>NUCLEOTIDE SEQUENCE</scope>
    <source>
        <strain evidence="2">HL-NP1</strain>
    </source>
</reference>
<accession>A0ABY7BZN8</accession>
<evidence type="ECO:0000256" key="1">
    <source>
        <dbReference type="SAM" id="MobiDB-lite"/>
    </source>
</evidence>
<protein>
    <recommendedName>
        <fullName evidence="4">Transposase</fullName>
    </recommendedName>
</protein>
<dbReference type="RefSeq" id="WP_268881762.1">
    <property type="nucleotide sequence ID" value="NZ_CP114029.1"/>
</dbReference>
<proteinExistence type="predicted"/>
<evidence type="ECO:0008006" key="4">
    <source>
        <dbReference type="Google" id="ProtNLM"/>
    </source>
</evidence>
<organism evidence="2 3">
    <name type="scientific">Jiella pelagia</name>
    <dbReference type="NCBI Taxonomy" id="2986949"/>
    <lineage>
        <taxon>Bacteria</taxon>
        <taxon>Pseudomonadati</taxon>
        <taxon>Pseudomonadota</taxon>
        <taxon>Alphaproteobacteria</taxon>
        <taxon>Hyphomicrobiales</taxon>
        <taxon>Aurantimonadaceae</taxon>
        <taxon>Jiella</taxon>
    </lineage>
</organism>
<dbReference type="EMBL" id="CP114029">
    <property type="protein sequence ID" value="WAP69322.1"/>
    <property type="molecule type" value="Genomic_DNA"/>
</dbReference>
<feature type="compositionally biased region" description="Basic and acidic residues" evidence="1">
    <location>
        <begin position="77"/>
        <end position="90"/>
    </location>
</feature>